<accession>A0A1G5R778</accession>
<dbReference type="InterPro" id="IPR036526">
    <property type="entry name" value="C-N_Hydrolase_sf"/>
</dbReference>
<dbReference type="PANTHER" id="PTHR46044:SF1">
    <property type="entry name" value="CN HYDROLASE DOMAIN-CONTAINING PROTEIN"/>
    <property type="match status" value="1"/>
</dbReference>
<dbReference type="PANTHER" id="PTHR46044">
    <property type="entry name" value="NITRILASE"/>
    <property type="match status" value="1"/>
</dbReference>
<evidence type="ECO:0000313" key="1">
    <source>
        <dbReference type="EMBL" id="SCZ69826.1"/>
    </source>
</evidence>
<dbReference type="Gene3D" id="3.60.110.10">
    <property type="entry name" value="Carbon-nitrogen hydrolase"/>
    <property type="match status" value="1"/>
</dbReference>
<dbReference type="SUPFAM" id="SSF56317">
    <property type="entry name" value="Carbon-nitrogen hydrolase"/>
    <property type="match status" value="1"/>
</dbReference>
<dbReference type="AlphaFoldDB" id="A0A1G5R778"/>
<protein>
    <submittedName>
        <fullName evidence="1">Carbon-nitrogen hydrolase</fullName>
    </submittedName>
</protein>
<dbReference type="RefSeq" id="WP_049582971.1">
    <property type="nucleotide sequence ID" value="NZ_CAWQXX010000065.1"/>
</dbReference>
<dbReference type="EMBL" id="FMWJ01000018">
    <property type="protein sequence ID" value="SCZ69826.1"/>
    <property type="molecule type" value="Genomic_DNA"/>
</dbReference>
<dbReference type="GeneID" id="45655961"/>
<dbReference type="InterPro" id="IPR044149">
    <property type="entry name" value="Nitrilases_CHs"/>
</dbReference>
<name>A0A1G5R778_PHOLU</name>
<reference evidence="2" key="1">
    <citation type="submission" date="2016-10" db="EMBL/GenBank/DDBJ databases">
        <authorList>
            <person name="Varghese N."/>
            <person name="Submissions S."/>
        </authorList>
    </citation>
    <scope>NUCLEOTIDE SEQUENCE [LARGE SCALE GENOMIC DNA]</scope>
    <source>
        <strain evidence="2">ATCC 29999</strain>
    </source>
</reference>
<organism evidence="1 2">
    <name type="scientific">Photorhabdus luminescens</name>
    <name type="common">Xenorhabdus luminescens</name>
    <dbReference type="NCBI Taxonomy" id="29488"/>
    <lineage>
        <taxon>Bacteria</taxon>
        <taxon>Pseudomonadati</taxon>
        <taxon>Pseudomonadota</taxon>
        <taxon>Gammaproteobacteria</taxon>
        <taxon>Enterobacterales</taxon>
        <taxon>Morganellaceae</taxon>
        <taxon>Photorhabdus</taxon>
    </lineage>
</organism>
<dbReference type="Proteomes" id="UP000183223">
    <property type="component" value="Unassembled WGS sequence"/>
</dbReference>
<keyword evidence="1" id="KW-0378">Hydrolase</keyword>
<proteinExistence type="predicted"/>
<keyword evidence="2" id="KW-1185">Reference proteome</keyword>
<dbReference type="OrthoDB" id="9803803at2"/>
<evidence type="ECO:0000313" key="2">
    <source>
        <dbReference type="Proteomes" id="UP000183223"/>
    </source>
</evidence>
<gene>
    <name evidence="1" type="ORF">SAMN02982990_03348</name>
</gene>
<sequence>MSKISVAALPIGTSPEWKVAKLPHIIDFKNKKINNRAQLVAMPESPLGGYPRGNFFGNYMGYRQLEGRQEFANCYNNAVDLKGPEVKALAALSRRTKASHDIKIPIFS</sequence>
<dbReference type="GO" id="GO:0016787">
    <property type="term" value="F:hydrolase activity"/>
    <property type="evidence" value="ECO:0007669"/>
    <property type="project" value="UniProtKB-KW"/>
</dbReference>